<dbReference type="GO" id="GO:0000166">
    <property type="term" value="F:nucleotide binding"/>
    <property type="evidence" value="ECO:0007669"/>
    <property type="project" value="InterPro"/>
</dbReference>
<feature type="region of interest" description="Disordered" evidence="4">
    <location>
        <begin position="320"/>
        <end position="339"/>
    </location>
</feature>
<dbReference type="SUPFAM" id="SSF51735">
    <property type="entry name" value="NAD(P)-binding Rossmann-fold domains"/>
    <property type="match status" value="1"/>
</dbReference>
<reference evidence="7" key="2">
    <citation type="submission" date="2020-09" db="EMBL/GenBank/DDBJ databases">
        <authorList>
            <person name="Sun Q."/>
            <person name="Zhou Y."/>
        </authorList>
    </citation>
    <scope>NUCLEOTIDE SEQUENCE</scope>
    <source>
        <strain evidence="7">CGMCC 4.7398</strain>
    </source>
</reference>
<dbReference type="InterPro" id="IPR030827">
    <property type="entry name" value="Myo_inos_IolG"/>
</dbReference>
<accession>A0A919KVJ4</accession>
<dbReference type="InterPro" id="IPR055170">
    <property type="entry name" value="GFO_IDH_MocA-like_dom"/>
</dbReference>
<dbReference type="NCBIfam" id="TIGR04380">
    <property type="entry name" value="myo_inos_iolG"/>
    <property type="match status" value="1"/>
</dbReference>
<dbReference type="Pfam" id="PF22725">
    <property type="entry name" value="GFO_IDH_MocA_C3"/>
    <property type="match status" value="1"/>
</dbReference>
<feature type="compositionally biased region" description="Low complexity" evidence="4">
    <location>
        <begin position="324"/>
        <end position="339"/>
    </location>
</feature>
<dbReference type="AlphaFoldDB" id="A0A919KVJ4"/>
<evidence type="ECO:0000256" key="1">
    <source>
        <dbReference type="ARBA" id="ARBA00010928"/>
    </source>
</evidence>
<gene>
    <name evidence="7" type="ORF">GCM10017772_29790</name>
</gene>
<name>A0A919KVJ4_9MICO</name>
<dbReference type="Gene3D" id="3.40.50.720">
    <property type="entry name" value="NAD(P)-binding Rossmann-like Domain"/>
    <property type="match status" value="1"/>
</dbReference>
<evidence type="ECO:0000256" key="2">
    <source>
        <dbReference type="ARBA" id="ARBA00023002"/>
    </source>
</evidence>
<dbReference type="Pfam" id="PF01408">
    <property type="entry name" value="GFO_IDH_MocA"/>
    <property type="match status" value="1"/>
</dbReference>
<comment type="similarity">
    <text evidence="1">Belongs to the Gfo/Idh/MocA family.</text>
</comment>
<dbReference type="PANTHER" id="PTHR42840:SF3">
    <property type="entry name" value="BINDING ROSSMANN FOLD OXIDOREDUCTASE, PUTATIVE (AFU_ORTHOLOGUE AFUA_2G10240)-RELATED"/>
    <property type="match status" value="1"/>
</dbReference>
<dbReference type="Proteomes" id="UP000627369">
    <property type="component" value="Unassembled WGS sequence"/>
</dbReference>
<evidence type="ECO:0000256" key="3">
    <source>
        <dbReference type="ARBA" id="ARBA00023027"/>
    </source>
</evidence>
<feature type="domain" description="Gfo/Idh/MocA-like oxidoreductase N-terminal" evidence="5">
    <location>
        <begin position="1"/>
        <end position="119"/>
    </location>
</feature>
<dbReference type="PANTHER" id="PTHR42840">
    <property type="entry name" value="NAD(P)-BINDING ROSSMANN-FOLD SUPERFAMILY PROTEIN-RELATED"/>
    <property type="match status" value="1"/>
</dbReference>
<sequence length="339" mass="34918">MRIALIGAGRIGAVHARSIAASPDAELVLVADPVDGAAARLASAHGAAVTTDVGDVFADDTVDAVVVASPTAHHVEQILASVEAGKAVLAEKPVDLDLARADRCLAQVGDRADRVMLGFNRRYDAGFAEIHRRVGAGEIGDLEQLTIISRDPAAPPVGYLAGSGGIFRDMTIHDLDMARFFLGDIVAVQAVPQRLDPAFAEIDDYDAAIVTLTAASGAVAMIINSRHCAPGYDQRLEAFGPRGALRAENHTATSVVLDAAGSSGGRGPYLDFFLERYAAAYTSELAAFVAAVREGSAPTPSLLDGRQALALADAATESARTGRSVAPAPVPSTASSAAV</sequence>
<feature type="domain" description="GFO/IDH/MocA-like oxidoreductase" evidence="6">
    <location>
        <begin position="127"/>
        <end position="246"/>
    </location>
</feature>
<keyword evidence="8" id="KW-1185">Reference proteome</keyword>
<dbReference type="GO" id="GO:0016491">
    <property type="term" value="F:oxidoreductase activity"/>
    <property type="evidence" value="ECO:0007669"/>
    <property type="project" value="UniProtKB-KW"/>
</dbReference>
<keyword evidence="2" id="KW-0560">Oxidoreductase</keyword>
<protein>
    <submittedName>
        <fullName evidence="7">Inositol 2-dehydrogenase</fullName>
    </submittedName>
</protein>
<evidence type="ECO:0000313" key="7">
    <source>
        <dbReference type="EMBL" id="GHH74860.1"/>
    </source>
</evidence>
<keyword evidence="3" id="KW-0520">NAD</keyword>
<organism evidence="7 8">
    <name type="scientific">Promicromonospora soli</name>
    <dbReference type="NCBI Taxonomy" id="2035533"/>
    <lineage>
        <taxon>Bacteria</taxon>
        <taxon>Bacillati</taxon>
        <taxon>Actinomycetota</taxon>
        <taxon>Actinomycetes</taxon>
        <taxon>Micrococcales</taxon>
        <taxon>Promicromonosporaceae</taxon>
        <taxon>Promicromonospora</taxon>
    </lineage>
</organism>
<dbReference type="InterPro" id="IPR036291">
    <property type="entry name" value="NAD(P)-bd_dom_sf"/>
</dbReference>
<dbReference type="EMBL" id="BNAS01000004">
    <property type="protein sequence ID" value="GHH74860.1"/>
    <property type="molecule type" value="Genomic_DNA"/>
</dbReference>
<reference evidence="7" key="1">
    <citation type="journal article" date="2014" name="Int. J. Syst. Evol. Microbiol.">
        <title>Complete genome sequence of Corynebacterium casei LMG S-19264T (=DSM 44701T), isolated from a smear-ripened cheese.</title>
        <authorList>
            <consortium name="US DOE Joint Genome Institute (JGI-PGF)"/>
            <person name="Walter F."/>
            <person name="Albersmeier A."/>
            <person name="Kalinowski J."/>
            <person name="Ruckert C."/>
        </authorList>
    </citation>
    <scope>NUCLEOTIDE SEQUENCE</scope>
    <source>
        <strain evidence="7">CGMCC 4.7398</strain>
    </source>
</reference>
<proteinExistence type="inferred from homology"/>
<evidence type="ECO:0000313" key="8">
    <source>
        <dbReference type="Proteomes" id="UP000627369"/>
    </source>
</evidence>
<dbReference type="InterPro" id="IPR000683">
    <property type="entry name" value="Gfo/Idh/MocA-like_OxRdtase_N"/>
</dbReference>
<evidence type="ECO:0000259" key="5">
    <source>
        <dbReference type="Pfam" id="PF01408"/>
    </source>
</evidence>
<evidence type="ECO:0000256" key="4">
    <source>
        <dbReference type="SAM" id="MobiDB-lite"/>
    </source>
</evidence>
<dbReference type="Gene3D" id="3.30.360.10">
    <property type="entry name" value="Dihydrodipicolinate Reductase, domain 2"/>
    <property type="match status" value="1"/>
</dbReference>
<comment type="caution">
    <text evidence="7">The sequence shown here is derived from an EMBL/GenBank/DDBJ whole genome shotgun (WGS) entry which is preliminary data.</text>
</comment>
<dbReference type="SUPFAM" id="SSF55347">
    <property type="entry name" value="Glyceraldehyde-3-phosphate dehydrogenase-like, C-terminal domain"/>
    <property type="match status" value="1"/>
</dbReference>
<dbReference type="RefSeq" id="WP_189670044.1">
    <property type="nucleotide sequence ID" value="NZ_BNAS01000004.1"/>
</dbReference>
<evidence type="ECO:0000259" key="6">
    <source>
        <dbReference type="Pfam" id="PF22725"/>
    </source>
</evidence>